<accession>C5LK72</accession>
<dbReference type="GeneID" id="9051234"/>
<keyword evidence="2" id="KW-1185">Reference proteome</keyword>
<reference evidence="1 2" key="1">
    <citation type="submission" date="2008-07" db="EMBL/GenBank/DDBJ databases">
        <authorList>
            <person name="El-Sayed N."/>
            <person name="Caler E."/>
            <person name="Inman J."/>
            <person name="Amedeo P."/>
            <person name="Hass B."/>
            <person name="Wortman J."/>
        </authorList>
    </citation>
    <scope>NUCLEOTIDE SEQUENCE [LARGE SCALE GENOMIC DNA]</scope>
    <source>
        <strain evidence="2">ATCC 50983 / TXsc</strain>
    </source>
</reference>
<protein>
    <submittedName>
        <fullName evidence="1">Uncharacterized protein</fullName>
    </submittedName>
</protein>
<evidence type="ECO:0000313" key="2">
    <source>
        <dbReference type="Proteomes" id="UP000007800"/>
    </source>
</evidence>
<sequence length="171" mass="19675">MAYSQLEFWELVLATIPREVAVSQWGAEPLVKCFVAVAKLEAEVYPVSLPSFFQVMEPIVVRKIPAWNPTIVTALTWGLLWRRLALRATVTAVLQFAQDNMATYGKAEVYRLVRLMASLDGDTVREWSPLIKMINRRVDQEHYAYSEHQCKLVEAFCNRFGVHVRMDVTQK</sequence>
<gene>
    <name evidence="1" type="ORF">Pmar_PMAR026018</name>
</gene>
<dbReference type="InParanoid" id="C5LK72"/>
<dbReference type="RefSeq" id="XP_002771043.1">
    <property type="nucleotide sequence ID" value="XM_002770997.1"/>
</dbReference>
<dbReference type="Proteomes" id="UP000007800">
    <property type="component" value="Unassembled WGS sequence"/>
</dbReference>
<organism evidence="2">
    <name type="scientific">Perkinsus marinus (strain ATCC 50983 / TXsc)</name>
    <dbReference type="NCBI Taxonomy" id="423536"/>
    <lineage>
        <taxon>Eukaryota</taxon>
        <taxon>Sar</taxon>
        <taxon>Alveolata</taxon>
        <taxon>Perkinsozoa</taxon>
        <taxon>Perkinsea</taxon>
        <taxon>Perkinsida</taxon>
        <taxon>Perkinsidae</taxon>
        <taxon>Perkinsus</taxon>
    </lineage>
</organism>
<evidence type="ECO:0000313" key="1">
    <source>
        <dbReference type="EMBL" id="EER02859.1"/>
    </source>
</evidence>
<name>C5LK72_PERM5</name>
<dbReference type="EMBL" id="GG682743">
    <property type="protein sequence ID" value="EER02859.1"/>
    <property type="molecule type" value="Genomic_DNA"/>
</dbReference>
<proteinExistence type="predicted"/>
<dbReference type="AlphaFoldDB" id="C5LK72"/>